<name>A0A672Z370_9TELE</name>
<evidence type="ECO:0000313" key="2">
    <source>
        <dbReference type="Proteomes" id="UP000472271"/>
    </source>
</evidence>
<keyword evidence="2" id="KW-1185">Reference proteome</keyword>
<evidence type="ECO:0000313" key="1">
    <source>
        <dbReference type="Ensembl" id="ENSSORP00005011208.1"/>
    </source>
</evidence>
<reference evidence="1" key="3">
    <citation type="submission" date="2025-09" db="UniProtKB">
        <authorList>
            <consortium name="Ensembl"/>
        </authorList>
    </citation>
    <scope>IDENTIFICATION</scope>
</reference>
<dbReference type="InterPro" id="IPR052709">
    <property type="entry name" value="Transposase-MT_Hybrid"/>
</dbReference>
<dbReference type="Ensembl" id="ENSSORT00005011586.1">
    <property type="protein sequence ID" value="ENSSORP00005011208.1"/>
    <property type="gene ID" value="ENSSORG00005006021.1"/>
</dbReference>
<dbReference type="PANTHER" id="PTHR46060">
    <property type="entry name" value="MARINER MOS1 TRANSPOSASE-LIKE PROTEIN"/>
    <property type="match status" value="1"/>
</dbReference>
<sequence>MMQRSNLKFLVKLGRSPTVCLKLLLFEWHKRFKRGREEVNDDPKGKQLVRSDRRLTVRMMVEQLSLNRESVGTILVEELGMRKVRAKMVPKVLLDDQKKHRVKQSLKFERRENFAKANLAIKILLLSSSSHFPSSVNLFPRLMKLITCSVTAPSITMLILGLSSL</sequence>
<organism evidence="1 2">
    <name type="scientific">Sphaeramia orbicularis</name>
    <name type="common">orbiculate cardinalfish</name>
    <dbReference type="NCBI Taxonomy" id="375764"/>
    <lineage>
        <taxon>Eukaryota</taxon>
        <taxon>Metazoa</taxon>
        <taxon>Chordata</taxon>
        <taxon>Craniata</taxon>
        <taxon>Vertebrata</taxon>
        <taxon>Euteleostomi</taxon>
        <taxon>Actinopterygii</taxon>
        <taxon>Neopterygii</taxon>
        <taxon>Teleostei</taxon>
        <taxon>Neoteleostei</taxon>
        <taxon>Acanthomorphata</taxon>
        <taxon>Gobiaria</taxon>
        <taxon>Kurtiformes</taxon>
        <taxon>Apogonoidei</taxon>
        <taxon>Apogonidae</taxon>
        <taxon>Apogoninae</taxon>
        <taxon>Sphaeramia</taxon>
    </lineage>
</organism>
<dbReference type="PANTHER" id="PTHR46060:SF3">
    <property type="entry name" value="PROTEIN GVQW3"/>
    <property type="match status" value="1"/>
</dbReference>
<dbReference type="InParanoid" id="A0A672Z370"/>
<proteinExistence type="predicted"/>
<accession>A0A672Z370</accession>
<reference evidence="1" key="1">
    <citation type="submission" date="2019-06" db="EMBL/GenBank/DDBJ databases">
        <authorList>
            <consortium name="Wellcome Sanger Institute Data Sharing"/>
        </authorList>
    </citation>
    <scope>NUCLEOTIDE SEQUENCE [LARGE SCALE GENOMIC DNA]</scope>
</reference>
<protein>
    <submittedName>
        <fullName evidence="1">Uncharacterized protein</fullName>
    </submittedName>
</protein>
<dbReference type="AlphaFoldDB" id="A0A672Z370"/>
<reference evidence="1" key="2">
    <citation type="submission" date="2025-08" db="UniProtKB">
        <authorList>
            <consortium name="Ensembl"/>
        </authorList>
    </citation>
    <scope>IDENTIFICATION</scope>
</reference>
<dbReference type="Proteomes" id="UP000472271">
    <property type="component" value="Chromosome 6"/>
</dbReference>